<dbReference type="GO" id="GO:0016757">
    <property type="term" value="F:glycosyltransferase activity"/>
    <property type="evidence" value="ECO:0007669"/>
    <property type="project" value="UniProtKB-KW"/>
</dbReference>
<comment type="similarity">
    <text evidence="1">Belongs to the glycosyltransferase 2 family.</text>
</comment>
<gene>
    <name evidence="5" type="ORF">SDC9_174513</name>
</gene>
<evidence type="ECO:0000259" key="4">
    <source>
        <dbReference type="Pfam" id="PF02709"/>
    </source>
</evidence>
<dbReference type="Gene3D" id="3.90.550.10">
    <property type="entry name" value="Spore Coat Polysaccharide Biosynthesis Protein SpsA, Chain A"/>
    <property type="match status" value="1"/>
</dbReference>
<sequence>MFAVASQVYDFETGILSGAGQIGQFRRGYLRIHDRYFVEPEVEEPDMPYLTIYATGGSAMYDREKFLAIGGFDTLYSPYGWEDVEVSIRAWRLGYTVHYEPKSPVWHHFSSTIGQKIPKKSVNVIYERNRIMAHWIHLGLNMLLEHIVFLFINLPRHIITGKWEYAKAIAESFKRINYIIKMRKAYNGKSVRSIDEIVKKILSSKTGSNVQILNAKTAISKTVHI</sequence>
<evidence type="ECO:0000256" key="1">
    <source>
        <dbReference type="ARBA" id="ARBA00006739"/>
    </source>
</evidence>
<proteinExistence type="inferred from homology"/>
<accession>A0A645GLJ3</accession>
<dbReference type="EMBL" id="VSSQ01076852">
    <property type="protein sequence ID" value="MPN27086.1"/>
    <property type="molecule type" value="Genomic_DNA"/>
</dbReference>
<feature type="domain" description="Galactosyltransferase C-terminal" evidence="4">
    <location>
        <begin position="54"/>
        <end position="99"/>
    </location>
</feature>
<keyword evidence="3" id="KW-0808">Transferase</keyword>
<protein>
    <recommendedName>
        <fullName evidence="4">Galactosyltransferase C-terminal domain-containing protein</fullName>
    </recommendedName>
</protein>
<keyword evidence="2" id="KW-0328">Glycosyltransferase</keyword>
<dbReference type="InterPro" id="IPR029044">
    <property type="entry name" value="Nucleotide-diphossugar_trans"/>
</dbReference>
<dbReference type="PANTHER" id="PTHR43179">
    <property type="entry name" value="RHAMNOSYLTRANSFERASE WBBL"/>
    <property type="match status" value="1"/>
</dbReference>
<name>A0A645GLJ3_9ZZZZ</name>
<evidence type="ECO:0000256" key="3">
    <source>
        <dbReference type="ARBA" id="ARBA00022679"/>
    </source>
</evidence>
<reference evidence="5" key="1">
    <citation type="submission" date="2019-08" db="EMBL/GenBank/DDBJ databases">
        <authorList>
            <person name="Kucharzyk K."/>
            <person name="Murdoch R.W."/>
            <person name="Higgins S."/>
            <person name="Loffler F."/>
        </authorList>
    </citation>
    <scope>NUCLEOTIDE SEQUENCE</scope>
</reference>
<dbReference type="PANTHER" id="PTHR43179:SF12">
    <property type="entry name" value="GALACTOFURANOSYLTRANSFERASE GLFT2"/>
    <property type="match status" value="1"/>
</dbReference>
<dbReference type="InterPro" id="IPR027791">
    <property type="entry name" value="Galactosyl_T_C"/>
</dbReference>
<evidence type="ECO:0000256" key="2">
    <source>
        <dbReference type="ARBA" id="ARBA00022676"/>
    </source>
</evidence>
<dbReference type="SUPFAM" id="SSF53448">
    <property type="entry name" value="Nucleotide-diphospho-sugar transferases"/>
    <property type="match status" value="1"/>
</dbReference>
<evidence type="ECO:0000313" key="5">
    <source>
        <dbReference type="EMBL" id="MPN27086.1"/>
    </source>
</evidence>
<comment type="caution">
    <text evidence="5">The sequence shown here is derived from an EMBL/GenBank/DDBJ whole genome shotgun (WGS) entry which is preliminary data.</text>
</comment>
<organism evidence="5">
    <name type="scientific">bioreactor metagenome</name>
    <dbReference type="NCBI Taxonomy" id="1076179"/>
    <lineage>
        <taxon>unclassified sequences</taxon>
        <taxon>metagenomes</taxon>
        <taxon>ecological metagenomes</taxon>
    </lineage>
</organism>
<dbReference type="AlphaFoldDB" id="A0A645GLJ3"/>
<dbReference type="Pfam" id="PF02709">
    <property type="entry name" value="Glyco_transf_7C"/>
    <property type="match status" value="1"/>
</dbReference>